<keyword evidence="1" id="KW-0812">Transmembrane</keyword>
<evidence type="ECO:0000313" key="2">
    <source>
        <dbReference type="EMBL" id="AYV84225.1"/>
    </source>
</evidence>
<keyword evidence="1" id="KW-0472">Membrane</keyword>
<protein>
    <submittedName>
        <fullName evidence="2">Uncharacterized protein</fullName>
    </submittedName>
</protein>
<reference evidence="2" key="1">
    <citation type="submission" date="2018-10" db="EMBL/GenBank/DDBJ databases">
        <title>Hidden diversity of soil giant viruses.</title>
        <authorList>
            <person name="Schulz F."/>
            <person name="Alteio L."/>
            <person name="Goudeau D."/>
            <person name="Ryan E.M."/>
            <person name="Malmstrom R.R."/>
            <person name="Blanchard J."/>
            <person name="Woyke T."/>
        </authorList>
    </citation>
    <scope>NUCLEOTIDE SEQUENCE</scope>
    <source>
        <strain evidence="2">HYV1</strain>
    </source>
</reference>
<keyword evidence="1" id="KW-1133">Transmembrane helix</keyword>
<dbReference type="EMBL" id="MK072402">
    <property type="protein sequence ID" value="AYV84225.1"/>
    <property type="molecule type" value="Genomic_DNA"/>
</dbReference>
<organism evidence="2">
    <name type="scientific">Hyperionvirus sp</name>
    <dbReference type="NCBI Taxonomy" id="2487770"/>
    <lineage>
        <taxon>Viruses</taxon>
        <taxon>Varidnaviria</taxon>
        <taxon>Bamfordvirae</taxon>
        <taxon>Nucleocytoviricota</taxon>
        <taxon>Megaviricetes</taxon>
        <taxon>Imitervirales</taxon>
        <taxon>Mimiviridae</taxon>
        <taxon>Klosneuvirinae</taxon>
    </lineage>
</organism>
<gene>
    <name evidence="2" type="ORF">Hyperionvirus20_3</name>
</gene>
<accession>A0A3G5AAH3</accession>
<evidence type="ECO:0000256" key="1">
    <source>
        <dbReference type="SAM" id="Phobius"/>
    </source>
</evidence>
<feature type="transmembrane region" description="Helical" evidence="1">
    <location>
        <begin position="6"/>
        <end position="25"/>
    </location>
</feature>
<sequence length="115" mass="13387">MSAASQMYVIWVASVLSLQLVHWYLSLPTRRLLDEFSRRQSVSLTVEKERGMPMDSMRNGSNARDLILHTLQRVSVYVMPVNRSRMTEWLGLIYFPQYSNDAWIACSSGYCSRKF</sequence>
<proteinExistence type="predicted"/>
<name>A0A3G5AAH3_9VIRU</name>